<evidence type="ECO:0000313" key="2">
    <source>
        <dbReference type="EMBL" id="EJK59247.1"/>
    </source>
</evidence>
<sequence>MAEMGPPTPLAEPCFTQRWKVSIYLGLTLEVVPASSFDPIASRPEVSRSGPRTMGEASLCQYSTKPGV</sequence>
<dbReference type="Proteomes" id="UP000266841">
    <property type="component" value="Unassembled WGS sequence"/>
</dbReference>
<protein>
    <submittedName>
        <fullName evidence="2">Uncharacterized protein</fullName>
    </submittedName>
</protein>
<keyword evidence="3" id="KW-1185">Reference proteome</keyword>
<proteinExistence type="predicted"/>
<feature type="non-terminal residue" evidence="2">
    <location>
        <position position="68"/>
    </location>
</feature>
<reference evidence="2 3" key="1">
    <citation type="journal article" date="2012" name="Genome Biol.">
        <title>Genome and low-iron response of an oceanic diatom adapted to chronic iron limitation.</title>
        <authorList>
            <person name="Lommer M."/>
            <person name="Specht M."/>
            <person name="Roy A.S."/>
            <person name="Kraemer L."/>
            <person name="Andreson R."/>
            <person name="Gutowska M.A."/>
            <person name="Wolf J."/>
            <person name="Bergner S.V."/>
            <person name="Schilhabel M.B."/>
            <person name="Klostermeier U.C."/>
            <person name="Beiko R.G."/>
            <person name="Rosenstiel P."/>
            <person name="Hippler M."/>
            <person name="Laroche J."/>
        </authorList>
    </citation>
    <scope>NUCLEOTIDE SEQUENCE [LARGE SCALE GENOMIC DNA]</scope>
    <source>
        <strain evidence="2 3">CCMP1005</strain>
    </source>
</reference>
<evidence type="ECO:0000256" key="1">
    <source>
        <dbReference type="SAM" id="MobiDB-lite"/>
    </source>
</evidence>
<gene>
    <name evidence="2" type="ORF">THAOC_20556</name>
</gene>
<name>K0SLA7_THAOC</name>
<comment type="caution">
    <text evidence="2">The sequence shown here is derived from an EMBL/GenBank/DDBJ whole genome shotgun (WGS) entry which is preliminary data.</text>
</comment>
<dbReference type="EMBL" id="AGNL01023278">
    <property type="protein sequence ID" value="EJK59247.1"/>
    <property type="molecule type" value="Genomic_DNA"/>
</dbReference>
<organism evidence="2 3">
    <name type="scientific">Thalassiosira oceanica</name>
    <name type="common">Marine diatom</name>
    <dbReference type="NCBI Taxonomy" id="159749"/>
    <lineage>
        <taxon>Eukaryota</taxon>
        <taxon>Sar</taxon>
        <taxon>Stramenopiles</taxon>
        <taxon>Ochrophyta</taxon>
        <taxon>Bacillariophyta</taxon>
        <taxon>Coscinodiscophyceae</taxon>
        <taxon>Thalassiosirophycidae</taxon>
        <taxon>Thalassiosirales</taxon>
        <taxon>Thalassiosiraceae</taxon>
        <taxon>Thalassiosira</taxon>
    </lineage>
</organism>
<evidence type="ECO:0000313" key="3">
    <source>
        <dbReference type="Proteomes" id="UP000266841"/>
    </source>
</evidence>
<accession>K0SLA7</accession>
<feature type="region of interest" description="Disordered" evidence="1">
    <location>
        <begin position="40"/>
        <end position="68"/>
    </location>
</feature>
<dbReference type="AlphaFoldDB" id="K0SLA7"/>